<dbReference type="Pfam" id="PF03777">
    <property type="entry name" value="ChpA-C"/>
    <property type="match status" value="3"/>
</dbReference>
<feature type="signal peptide" evidence="5">
    <location>
        <begin position="1"/>
        <end position="32"/>
    </location>
</feature>
<dbReference type="Proteomes" id="UP000198318">
    <property type="component" value="Unassembled WGS sequence"/>
</dbReference>
<feature type="domain" description="Chaplin" evidence="6">
    <location>
        <begin position="96"/>
        <end position="136"/>
    </location>
</feature>
<feature type="chain" id="PRO_5013122460" evidence="5">
    <location>
        <begin position="33"/>
        <end position="376"/>
    </location>
</feature>
<feature type="domain" description="Chaplin" evidence="6">
    <location>
        <begin position="180"/>
        <end position="220"/>
    </location>
</feature>
<evidence type="ECO:0000256" key="2">
    <source>
        <dbReference type="ARBA" id="ARBA00022889"/>
    </source>
</evidence>
<dbReference type="GO" id="GO:0007155">
    <property type="term" value="P:cell adhesion"/>
    <property type="evidence" value="ECO:0007669"/>
    <property type="project" value="UniProtKB-KW"/>
</dbReference>
<keyword evidence="2" id="KW-0130">Cell adhesion</keyword>
<dbReference type="PROSITE" id="PS51884">
    <property type="entry name" value="CHAPLIN"/>
    <property type="match status" value="4"/>
</dbReference>
<evidence type="ECO:0000313" key="7">
    <source>
        <dbReference type="EMBL" id="SNS48911.1"/>
    </source>
</evidence>
<dbReference type="InterPro" id="IPR005528">
    <property type="entry name" value="ChpA-H"/>
</dbReference>
<organism evidence="7 8">
    <name type="scientific">Actinomadura meyerae</name>
    <dbReference type="NCBI Taxonomy" id="240840"/>
    <lineage>
        <taxon>Bacteria</taxon>
        <taxon>Bacillati</taxon>
        <taxon>Actinomycetota</taxon>
        <taxon>Actinomycetes</taxon>
        <taxon>Streptosporangiales</taxon>
        <taxon>Thermomonosporaceae</taxon>
        <taxon>Actinomadura</taxon>
    </lineage>
</organism>
<evidence type="ECO:0000259" key="6">
    <source>
        <dbReference type="PROSITE" id="PS51884"/>
    </source>
</evidence>
<feature type="region of interest" description="Disordered" evidence="4">
    <location>
        <begin position="354"/>
        <end position="376"/>
    </location>
</feature>
<accession>A0A239EWU2</accession>
<dbReference type="RefSeq" id="WP_179271426.1">
    <property type="nucleotide sequence ID" value="NZ_FZOR01000005.1"/>
</dbReference>
<dbReference type="AlphaFoldDB" id="A0A239EWU2"/>
<keyword evidence="1" id="KW-0134">Cell wall</keyword>
<keyword evidence="3" id="KW-0034">Amyloid</keyword>
<keyword evidence="1" id="KW-0964">Secreted</keyword>
<keyword evidence="5" id="KW-0732">Signal</keyword>
<evidence type="ECO:0000256" key="3">
    <source>
        <dbReference type="ARBA" id="ARBA00023087"/>
    </source>
</evidence>
<evidence type="ECO:0000313" key="8">
    <source>
        <dbReference type="Proteomes" id="UP000198318"/>
    </source>
</evidence>
<feature type="compositionally biased region" description="Basic residues" evidence="4">
    <location>
        <begin position="286"/>
        <end position="309"/>
    </location>
</feature>
<feature type="domain" description="Chaplin" evidence="6">
    <location>
        <begin position="234"/>
        <end position="274"/>
    </location>
</feature>
<feature type="domain" description="Chaplin" evidence="6">
    <location>
        <begin position="39"/>
        <end position="79"/>
    </location>
</feature>
<evidence type="ECO:0000256" key="1">
    <source>
        <dbReference type="ARBA" id="ARBA00022512"/>
    </source>
</evidence>
<feature type="region of interest" description="Disordered" evidence="4">
    <location>
        <begin position="271"/>
        <end position="342"/>
    </location>
</feature>
<sequence length="376" mass="37460">MRMWARNTSRTALVAAGAVAVGAAFGSGAAIADLNTSGNFGVLNGNQAVAPITAPVDVSGNSAGALLGASQARSEGGAKVSGARHAGAGDMHTSGDFSIGGGNQVFAPVTVPLSVCGNSLAIVGLSQAQCKGGASVSYGHRHGGGYRTAEPAQGARGGWDGGGWGGWHGPRHGSMKTSGDFSILGGNQVFAPITAPVSVCGNSAAVVGVSQAQCKGGASVKGQSKPPKMHTSGNFSILGGNQVFAPITAPISVCGNSLAVVGVSQAQCKGGASVDNGGHHWTPPVKKPKHKKPHKPHHKPYKPSKHRPAAKHDKLPSTLRSAGNQRMAGPVPGSDGGLGPVKQLINSLRSALRGVDTAPDLPTGGVPLRDGSPVSR</sequence>
<keyword evidence="8" id="KW-1185">Reference proteome</keyword>
<reference evidence="7 8" key="1">
    <citation type="submission" date="2017-06" db="EMBL/GenBank/DDBJ databases">
        <authorList>
            <person name="Kim H.J."/>
            <person name="Triplett B.A."/>
        </authorList>
    </citation>
    <scope>NUCLEOTIDE SEQUENCE [LARGE SCALE GENOMIC DNA]</scope>
    <source>
        <strain evidence="7 8">DSM 44715</strain>
    </source>
</reference>
<gene>
    <name evidence="7" type="ORF">SAMN05443665_100531</name>
</gene>
<evidence type="ECO:0000256" key="5">
    <source>
        <dbReference type="SAM" id="SignalP"/>
    </source>
</evidence>
<name>A0A239EWU2_9ACTN</name>
<proteinExistence type="predicted"/>
<evidence type="ECO:0000256" key="4">
    <source>
        <dbReference type="SAM" id="MobiDB-lite"/>
    </source>
</evidence>
<protein>
    <submittedName>
        <fullName evidence="7">Small secreted domain</fullName>
    </submittedName>
</protein>
<dbReference type="EMBL" id="FZOR01000005">
    <property type="protein sequence ID" value="SNS48911.1"/>
    <property type="molecule type" value="Genomic_DNA"/>
</dbReference>